<dbReference type="InterPro" id="IPR012337">
    <property type="entry name" value="RNaseH-like_sf"/>
</dbReference>
<dbReference type="Proteomes" id="UP000091967">
    <property type="component" value="Unassembled WGS sequence"/>
</dbReference>
<sequence length="1161" mass="133086">MATLHPTKSTTPVPERTEEDNQRLFQLYKGWTLTERDGQVRQWVYQFGYDIQHAQKGERRWVCCLCIKQKRPRPKSYAIKGLQNAEGHLYTDHNGIMDPTGKRQKPAKASEKAHQSIATILQLNPKEPKEQDLINTLIKRFDKTVFQQKLVNWIVNSNQSFSIVNDQDLRDIFNYLNPSVEITKANITDVTVRAIAEREFTNNMERVKDALRKSPGQIHIQYDGWKSGNRHALYGITCVFRDSNNRPQKCVLGLPELTERHTGENIAGQIIEIIREYEISDKLGYFTLDNAGNNKTSMGEIGLEFGFDWAKRWVRCVGHVVNIVVKQMLYGKNPDAFEKEVFEGLHTAAKEHEVWRRRGSVGKWHNFAVEVSRSDTWTDMLKKVQAVESQLSDDAQLKKHRPVGVVVDNATRWLSQFSMIERALALRPFYNSFVQRASNEWEKVNLTRAGHIKKGSKLPFFLKEENRMTADDWHVLGTLYDILLDFQLVVRGLEGDGQGKHQRKVEENEIDPPLSGTSWDLIHAYEFLLETLESGKRAVANFPDGHHLAVNINLGWLKLNEYYEHLNDSPLIYGAAVLHPAYRWALFDDLWGDDDERQLWITKAKEMVQDLWEREYRDLEVDDPEIELPANKRLKTSRNKFTAWRTKKRGLTAGGISVTESPIQSPAQSPRSSVGGLDLDEYEQWQRDIEDADASVTDPYEYWHIRRLKYPRLSRMALDLLTVPPMSAECERLFSTTGRMVTKSRNRLDASTIGLFSIHIHAIFTNVSWSVVDLNPVQALVWNNYINPSGGSALLDLLERVALDAKEKKVAMPITTDAMKVLFQRIPYPCPGADPRELDVVSIMADAMNTEYEYRADDPQRDRIYGSKIPDHQVWVFKASVTPTRVILTGPDAESRNRVLRMFPDNNDSFLRVTFCDENGQDLHFNPQVDNDPIFSQYRRVMDEGIEIAGRKYLFLGFSHSSLRSHSAWFSAPFPNQDFQQQTCDVILGALGDFQDIRVPAKCAARIGQAFSVGMAHGPLVSGPGPGEHMKNLRYQLQFQGTHISDEMTDEPKIRQFLNAMFGGRGPQDEVGFDPSRGIIFHNLPRLNRSRLLSDVELEYYVSSYFQNGKSNLEGPLRWYLSHTSTELPRRVTTLTEARQILNASAVSDSHPWRDFIGEDD</sequence>
<evidence type="ECO:0000256" key="3">
    <source>
        <dbReference type="ARBA" id="ARBA00022771"/>
    </source>
</evidence>
<evidence type="ECO:0000313" key="11">
    <source>
        <dbReference type="Proteomes" id="UP000091967"/>
    </source>
</evidence>
<dbReference type="Pfam" id="PF05699">
    <property type="entry name" value="Dimer_Tnp_hAT"/>
    <property type="match status" value="1"/>
</dbReference>
<keyword evidence="6" id="KW-0694">RNA-binding</keyword>
<evidence type="ECO:0000313" key="10">
    <source>
        <dbReference type="EMBL" id="OBS15754.1"/>
    </source>
</evidence>
<comment type="caution">
    <text evidence="10">The sequence shown here is derived from an EMBL/GenBank/DDBJ whole genome shotgun (WGS) entry which is preliminary data.</text>
</comment>
<dbReference type="PANTHER" id="PTHR46481:SF10">
    <property type="entry name" value="ZINC FINGER BED DOMAIN-CONTAINING PROTEIN 39"/>
    <property type="match status" value="1"/>
</dbReference>
<evidence type="ECO:0000259" key="8">
    <source>
        <dbReference type="Pfam" id="PF05183"/>
    </source>
</evidence>
<keyword evidence="6" id="KW-0696">RNA-directed RNA polymerase</keyword>
<dbReference type="InterPro" id="IPR029058">
    <property type="entry name" value="AB_hydrolase_fold"/>
</dbReference>
<dbReference type="PANTHER" id="PTHR46481">
    <property type="entry name" value="ZINC FINGER BED DOMAIN-CONTAINING PROTEIN 4"/>
    <property type="match status" value="1"/>
</dbReference>
<dbReference type="InterPro" id="IPR052035">
    <property type="entry name" value="ZnF_BED_domain_contain"/>
</dbReference>
<protein>
    <recommendedName>
        <fullName evidence="6">RNA-dependent RNA polymerase</fullName>
        <ecNumber evidence="6">2.7.7.48</ecNumber>
    </recommendedName>
</protein>
<dbReference type="SUPFAM" id="SSF53098">
    <property type="entry name" value="Ribonuclease H-like"/>
    <property type="match status" value="1"/>
</dbReference>
<feature type="domain" description="HAT C-terminal dimerisation" evidence="9">
    <location>
        <begin position="682"/>
        <end position="752"/>
    </location>
</feature>
<keyword evidence="4" id="KW-0862">Zinc</keyword>
<dbReference type="InterPro" id="IPR057596">
    <property type="entry name" value="RDRP_core"/>
</dbReference>
<dbReference type="Gene3D" id="3.40.50.1820">
    <property type="entry name" value="alpha/beta hydrolase"/>
    <property type="match status" value="1"/>
</dbReference>
<dbReference type="GO" id="GO:0046983">
    <property type="term" value="F:protein dimerization activity"/>
    <property type="evidence" value="ECO:0007669"/>
    <property type="project" value="InterPro"/>
</dbReference>
<dbReference type="EMBL" id="LYXU01000137">
    <property type="protein sequence ID" value="OBS15754.1"/>
    <property type="molecule type" value="Genomic_DNA"/>
</dbReference>
<feature type="domain" description="RDRP core" evidence="8">
    <location>
        <begin position="881"/>
        <end position="1013"/>
    </location>
</feature>
<evidence type="ECO:0000256" key="2">
    <source>
        <dbReference type="ARBA" id="ARBA00022723"/>
    </source>
</evidence>
<evidence type="ECO:0000256" key="4">
    <source>
        <dbReference type="ARBA" id="ARBA00022833"/>
    </source>
</evidence>
<dbReference type="GO" id="GO:0008270">
    <property type="term" value="F:zinc ion binding"/>
    <property type="evidence" value="ECO:0007669"/>
    <property type="project" value="UniProtKB-KW"/>
</dbReference>
<dbReference type="AlphaFoldDB" id="A0A1B8A5L4"/>
<feature type="compositionally biased region" description="Polar residues" evidence="7">
    <location>
        <begin position="658"/>
        <end position="672"/>
    </location>
</feature>
<evidence type="ECO:0000256" key="5">
    <source>
        <dbReference type="ARBA" id="ARBA00023242"/>
    </source>
</evidence>
<dbReference type="GO" id="GO:0005634">
    <property type="term" value="C:nucleus"/>
    <property type="evidence" value="ECO:0007669"/>
    <property type="project" value="UniProtKB-SubCell"/>
</dbReference>
<gene>
    <name evidence="10" type="ORF">FPOA_13479</name>
</gene>
<dbReference type="Pfam" id="PF05183">
    <property type="entry name" value="RdRP"/>
    <property type="match status" value="1"/>
</dbReference>
<feature type="region of interest" description="Disordered" evidence="7">
    <location>
        <begin position="655"/>
        <end position="676"/>
    </location>
</feature>
<evidence type="ECO:0000259" key="9">
    <source>
        <dbReference type="Pfam" id="PF05699"/>
    </source>
</evidence>
<keyword evidence="3" id="KW-0863">Zinc-finger</keyword>
<organism evidence="10 11">
    <name type="scientific">Fusarium poae</name>
    <dbReference type="NCBI Taxonomy" id="36050"/>
    <lineage>
        <taxon>Eukaryota</taxon>
        <taxon>Fungi</taxon>
        <taxon>Dikarya</taxon>
        <taxon>Ascomycota</taxon>
        <taxon>Pezizomycotina</taxon>
        <taxon>Sordariomycetes</taxon>
        <taxon>Hypocreomycetidae</taxon>
        <taxon>Hypocreales</taxon>
        <taxon>Nectriaceae</taxon>
        <taxon>Fusarium</taxon>
    </lineage>
</organism>
<keyword evidence="5" id="KW-0539">Nucleus</keyword>
<comment type="subcellular location">
    <subcellularLocation>
        <location evidence="1">Nucleus</location>
    </subcellularLocation>
</comment>
<name>A0A1B8A5L4_FUSPO</name>
<dbReference type="GO" id="GO:0003968">
    <property type="term" value="F:RNA-directed RNA polymerase activity"/>
    <property type="evidence" value="ECO:0007669"/>
    <property type="project" value="UniProtKB-KW"/>
</dbReference>
<reference evidence="10 11" key="1">
    <citation type="submission" date="2016-06" db="EMBL/GenBank/DDBJ databases">
        <title>Living apart together: crosstalk between the core and supernumerary genomes in a fungal plant pathogen.</title>
        <authorList>
            <person name="Vanheule A."/>
            <person name="Audenaert K."/>
            <person name="Warris S."/>
            <person name="Van De Geest H."/>
            <person name="Schijlen E."/>
            <person name="Hofte M."/>
            <person name="De Saeger S."/>
            <person name="Haesaert G."/>
            <person name="Waalwijk C."/>
            <person name="Van Der Lee T."/>
        </authorList>
    </citation>
    <scope>NUCLEOTIDE SEQUENCE [LARGE SCALE GENOMIC DNA]</scope>
    <source>
        <strain evidence="10 11">2516</strain>
    </source>
</reference>
<evidence type="ECO:0000256" key="7">
    <source>
        <dbReference type="SAM" id="MobiDB-lite"/>
    </source>
</evidence>
<keyword evidence="6" id="KW-0548">Nucleotidyltransferase</keyword>
<comment type="catalytic activity">
    <reaction evidence="6">
        <text>RNA(n) + a ribonucleoside 5'-triphosphate = RNA(n+1) + diphosphate</text>
        <dbReference type="Rhea" id="RHEA:21248"/>
        <dbReference type="Rhea" id="RHEA-COMP:14527"/>
        <dbReference type="Rhea" id="RHEA-COMP:17342"/>
        <dbReference type="ChEBI" id="CHEBI:33019"/>
        <dbReference type="ChEBI" id="CHEBI:61557"/>
        <dbReference type="ChEBI" id="CHEBI:140395"/>
        <dbReference type="EC" id="2.7.7.48"/>
    </reaction>
</comment>
<keyword evidence="6" id="KW-0808">Transferase</keyword>
<dbReference type="InterPro" id="IPR008906">
    <property type="entry name" value="HATC_C_dom"/>
</dbReference>
<dbReference type="EC" id="2.7.7.48" evidence="6"/>
<evidence type="ECO:0000256" key="1">
    <source>
        <dbReference type="ARBA" id="ARBA00004123"/>
    </source>
</evidence>
<accession>A0A1B8A5L4</accession>
<keyword evidence="11" id="KW-1185">Reference proteome</keyword>
<comment type="similarity">
    <text evidence="6">Belongs to the RdRP family.</text>
</comment>
<proteinExistence type="inferred from homology"/>
<keyword evidence="2" id="KW-0479">Metal-binding</keyword>
<dbReference type="GO" id="GO:0003723">
    <property type="term" value="F:RNA binding"/>
    <property type="evidence" value="ECO:0007669"/>
    <property type="project" value="UniProtKB-KW"/>
</dbReference>
<evidence type="ECO:0000256" key="6">
    <source>
        <dbReference type="RuleBase" id="RU363098"/>
    </source>
</evidence>
<dbReference type="OMA" id="QFQGTHI"/>